<sequence>MLQFGKLFLRFSNPKKPPGKKEVFEVLQKRLEIPLTGIREVKDGFNVFTEREHDVEKMLTDTARAILNQVGLVASLPPEIRAQRSVICRQIDCYVGGHSSDELKEEIERSNRNLEVSEVIKFKNYTHIFKVEFASSEKARSAVENGFLCCHMKISSSQIEQEKYIDLLMCFNCYSYEDHLTKDCPTPDVVRCSECSGPHNFRDCREETKKCLNCKGAHRTMAMSCPVKKDLIKKKLQQKEEDELTKQESTYARVVTKALSTAQQQQQASVTEGLMAETGMRALVMILDAHVQNIIAPGSYNEHLNKTLKANNIQPIVFDPN</sequence>
<evidence type="ECO:0000313" key="2">
    <source>
        <dbReference type="Proteomes" id="UP000740883"/>
    </source>
</evidence>
<comment type="caution">
    <text evidence="1">The sequence shown here is derived from an EMBL/GenBank/DDBJ whole genome shotgun (WGS) entry which is preliminary data.</text>
</comment>
<dbReference type="OrthoDB" id="4230923at2759"/>
<dbReference type="EMBL" id="SBJO01000895">
    <property type="protein sequence ID" value="KAF9754362.1"/>
    <property type="molecule type" value="Genomic_DNA"/>
</dbReference>
<proteinExistence type="predicted"/>
<reference evidence="1 2" key="1">
    <citation type="journal article" date="2020" name="Genome Biol. Evol.">
        <title>Comparative genomics of strictly vertically transmitted, feminizing microsporidia endosymbionts of amphipod crustaceans.</title>
        <authorList>
            <person name="Cormier A."/>
            <person name="Chebbi M.A."/>
            <person name="Giraud I."/>
            <person name="Wattier R."/>
            <person name="Teixeira M."/>
            <person name="Gilbert C."/>
            <person name="Rigaud T."/>
            <person name="Cordaux R."/>
        </authorList>
    </citation>
    <scope>NUCLEOTIDE SEQUENCE [LARGE SCALE GENOMIC DNA]</scope>
    <source>
        <strain evidence="1 2">Ou3-Ou53</strain>
    </source>
</reference>
<name>A0A9P6KXK6_9MICR</name>
<keyword evidence="2" id="KW-1185">Reference proteome</keyword>
<organism evidence="1 2">
    <name type="scientific">Nosema granulosis</name>
    <dbReference type="NCBI Taxonomy" id="83296"/>
    <lineage>
        <taxon>Eukaryota</taxon>
        <taxon>Fungi</taxon>
        <taxon>Fungi incertae sedis</taxon>
        <taxon>Microsporidia</taxon>
        <taxon>Nosematidae</taxon>
        <taxon>Nosema</taxon>
    </lineage>
</organism>
<dbReference type="AlphaFoldDB" id="A0A9P6KXK6"/>
<protein>
    <submittedName>
        <fullName evidence="1">Uncharacterized protein</fullName>
    </submittedName>
</protein>
<accession>A0A9P6KXK6</accession>
<gene>
    <name evidence="1" type="ORF">NGRA_3354</name>
</gene>
<feature type="non-terminal residue" evidence="1">
    <location>
        <position position="321"/>
    </location>
</feature>
<evidence type="ECO:0000313" key="1">
    <source>
        <dbReference type="EMBL" id="KAF9754362.1"/>
    </source>
</evidence>
<dbReference type="Proteomes" id="UP000740883">
    <property type="component" value="Unassembled WGS sequence"/>
</dbReference>